<dbReference type="SUPFAM" id="SSF56645">
    <property type="entry name" value="Acyl-CoA dehydrogenase NM domain-like"/>
    <property type="match status" value="1"/>
</dbReference>
<dbReference type="PIRSF" id="PIRSF016578">
    <property type="entry name" value="HsaA"/>
    <property type="match status" value="1"/>
</dbReference>
<name>A0A3R9F1S1_9BACI</name>
<dbReference type="AlphaFoldDB" id="A0A3R9F1S1"/>
<dbReference type="Pfam" id="PF02770">
    <property type="entry name" value="Acyl-CoA_dh_M"/>
    <property type="match status" value="1"/>
</dbReference>
<dbReference type="InterPro" id="IPR046373">
    <property type="entry name" value="Acyl-CoA_Oxase/DH_mid-dom_sf"/>
</dbReference>
<evidence type="ECO:0000256" key="7">
    <source>
        <dbReference type="ARBA" id="ARBA00067585"/>
    </source>
</evidence>
<dbReference type="FunFam" id="1.20.140.10:FF:000004">
    <property type="entry name" value="Acyl-CoA dehydrogenase FadE25"/>
    <property type="match status" value="1"/>
</dbReference>
<dbReference type="InterPro" id="IPR006089">
    <property type="entry name" value="Acyl-CoA_DH_CS"/>
</dbReference>
<dbReference type="Gene3D" id="1.10.540.10">
    <property type="entry name" value="Acyl-CoA dehydrogenase/oxidase, N-terminal domain"/>
    <property type="match status" value="1"/>
</dbReference>
<evidence type="ECO:0000259" key="10">
    <source>
        <dbReference type="Pfam" id="PF02770"/>
    </source>
</evidence>
<evidence type="ECO:0000313" key="12">
    <source>
        <dbReference type="EMBL" id="RSD27166.1"/>
    </source>
</evidence>
<dbReference type="CDD" id="cd01158">
    <property type="entry name" value="SCAD_SBCAD"/>
    <property type="match status" value="1"/>
</dbReference>
<dbReference type="STRING" id="285983.UB32_08175"/>
<evidence type="ECO:0000256" key="6">
    <source>
        <dbReference type="ARBA" id="ARBA00052546"/>
    </source>
</evidence>
<evidence type="ECO:0000259" key="11">
    <source>
        <dbReference type="Pfam" id="PF02771"/>
    </source>
</evidence>
<protein>
    <recommendedName>
        <fullName evidence="7">Acyl-CoA dehydrogenase</fullName>
    </recommendedName>
</protein>
<dbReference type="PANTHER" id="PTHR43884:SF12">
    <property type="entry name" value="ISOVALERYL-COA DEHYDROGENASE, MITOCHONDRIAL-RELATED"/>
    <property type="match status" value="1"/>
</dbReference>
<dbReference type="InterPro" id="IPR036250">
    <property type="entry name" value="AcylCo_DH-like_C"/>
</dbReference>
<dbReference type="PROSITE" id="PS00073">
    <property type="entry name" value="ACYL_COA_DH_2"/>
    <property type="match status" value="1"/>
</dbReference>
<evidence type="ECO:0000256" key="4">
    <source>
        <dbReference type="ARBA" id="ARBA00022827"/>
    </source>
</evidence>
<feature type="domain" description="Acyl-CoA dehydrogenase/oxidase C-terminal" evidence="9">
    <location>
        <begin position="228"/>
        <end position="376"/>
    </location>
</feature>
<dbReference type="PROSITE" id="PS00072">
    <property type="entry name" value="ACYL_COA_DH_1"/>
    <property type="match status" value="1"/>
</dbReference>
<proteinExistence type="inferred from homology"/>
<comment type="catalytic activity">
    <reaction evidence="6">
        <text>a 2,3-saturated acyl-CoA + A = a 2,3-dehydroacyl-CoA + AH2</text>
        <dbReference type="Rhea" id="RHEA:48608"/>
        <dbReference type="ChEBI" id="CHEBI:13193"/>
        <dbReference type="ChEBI" id="CHEBI:17499"/>
        <dbReference type="ChEBI" id="CHEBI:60015"/>
        <dbReference type="ChEBI" id="CHEBI:65111"/>
    </reaction>
</comment>
<keyword evidence="5 8" id="KW-0560">Oxidoreductase</keyword>
<evidence type="ECO:0000256" key="8">
    <source>
        <dbReference type="RuleBase" id="RU362125"/>
    </source>
</evidence>
<keyword evidence="3 8" id="KW-0285">Flavoprotein</keyword>
<dbReference type="SUPFAM" id="SSF47203">
    <property type="entry name" value="Acyl-CoA dehydrogenase C-terminal domain-like"/>
    <property type="match status" value="1"/>
</dbReference>
<comment type="caution">
    <text evidence="12">The sequence shown here is derived from an EMBL/GenBank/DDBJ whole genome shotgun (WGS) entry which is preliminary data.</text>
</comment>
<dbReference type="Proteomes" id="UP000279911">
    <property type="component" value="Unassembled WGS sequence"/>
</dbReference>
<reference evidence="13" key="1">
    <citation type="submission" date="2018-12" db="EMBL/GenBank/DDBJ databases">
        <title>Bacillus chawlae sp. nov., Bacillus glennii sp. nov., and Bacillus saganii sp. nov. Isolated from the Vehicle Assembly Building at Kennedy Space Center where the Viking Spacecraft were Assembled.</title>
        <authorList>
            <person name="Seuylemezian A."/>
            <person name="Vaishampayan P."/>
        </authorList>
    </citation>
    <scope>NUCLEOTIDE SEQUENCE [LARGE SCALE GENOMIC DNA]</scope>
    <source>
        <strain evidence="13">DSM 13966</strain>
    </source>
</reference>
<dbReference type="InterPro" id="IPR013786">
    <property type="entry name" value="AcylCoA_DH/ox_N"/>
</dbReference>
<sequence>MNLRFTEEQEMMRKMVRDFAQTEIAPFVEKMEEGEFPREILKKMGELGLMGIPVPEEYGGSEMDFISYIIAIHEISKVSATVGVILSVHTSVGTNPILYFGTEEQKQKYVPKLASGEYLGAFCLTEPSAGSDAASLKTRAVKKDGHYVLNGSKVFITNGGEADVYIVFASTNPEAGPKGVSAFIVEKDTPGFIVGKDEHKMGLYGSRTVQLTFEDMKVPEENLLGNEGDGFKIAMSNLDSGRIGIAAQALGIAEAALEAATGYAKERVQFGKPIAAQQGVGFKLADMATSVEAAKLLIYRAAQLRSEGQKCGIEASMAKLFTSRTAVEVTTEAIQVFGGYGYTKEYPVERYFRDAKVTEIYEGTSEIQKIVISKQL</sequence>
<dbReference type="PANTHER" id="PTHR43884">
    <property type="entry name" value="ACYL-COA DEHYDROGENASE"/>
    <property type="match status" value="1"/>
</dbReference>
<evidence type="ECO:0000256" key="2">
    <source>
        <dbReference type="ARBA" id="ARBA00009347"/>
    </source>
</evidence>
<dbReference type="InterPro" id="IPR009075">
    <property type="entry name" value="AcylCo_DH/oxidase_C"/>
</dbReference>
<keyword evidence="4 8" id="KW-0274">FAD</keyword>
<feature type="domain" description="Acyl-CoA dehydrogenase/oxidase N-terminal" evidence="11">
    <location>
        <begin position="6"/>
        <end position="117"/>
    </location>
</feature>
<dbReference type="GO" id="GO:0050660">
    <property type="term" value="F:flavin adenine dinucleotide binding"/>
    <property type="evidence" value="ECO:0007669"/>
    <property type="project" value="InterPro"/>
</dbReference>
<dbReference type="RefSeq" id="WP_125480156.1">
    <property type="nucleotide sequence ID" value="NZ_RSFW01000013.1"/>
</dbReference>
<gene>
    <name evidence="12" type="ORF">EJA10_11540</name>
</gene>
<dbReference type="InterPro" id="IPR006091">
    <property type="entry name" value="Acyl-CoA_Oxase/DH_mid-dom"/>
</dbReference>
<dbReference type="InterPro" id="IPR037069">
    <property type="entry name" value="AcylCoA_DH/ox_N_sf"/>
</dbReference>
<evidence type="ECO:0000259" key="9">
    <source>
        <dbReference type="Pfam" id="PF00441"/>
    </source>
</evidence>
<organism evidence="12 13">
    <name type="scientific">Mesobacillus subterraneus</name>
    <dbReference type="NCBI Taxonomy" id="285983"/>
    <lineage>
        <taxon>Bacteria</taxon>
        <taxon>Bacillati</taxon>
        <taxon>Bacillota</taxon>
        <taxon>Bacilli</taxon>
        <taxon>Bacillales</taxon>
        <taxon>Bacillaceae</taxon>
        <taxon>Mesobacillus</taxon>
    </lineage>
</organism>
<accession>A0A3R9F1S1</accession>
<dbReference type="EMBL" id="RSFW01000013">
    <property type="protein sequence ID" value="RSD27166.1"/>
    <property type="molecule type" value="Genomic_DNA"/>
</dbReference>
<evidence type="ECO:0000256" key="3">
    <source>
        <dbReference type="ARBA" id="ARBA00022630"/>
    </source>
</evidence>
<dbReference type="Gene3D" id="1.20.140.10">
    <property type="entry name" value="Butyryl-CoA Dehydrogenase, subunit A, domain 3"/>
    <property type="match status" value="1"/>
</dbReference>
<dbReference type="Gene3D" id="2.40.110.10">
    <property type="entry name" value="Butyryl-CoA Dehydrogenase, subunit A, domain 2"/>
    <property type="match status" value="1"/>
</dbReference>
<comment type="cofactor">
    <cofactor evidence="1 8">
        <name>FAD</name>
        <dbReference type="ChEBI" id="CHEBI:57692"/>
    </cofactor>
</comment>
<dbReference type="OrthoDB" id="9802447at2"/>
<dbReference type="FunFam" id="1.10.540.10:FF:000002">
    <property type="entry name" value="Acyl-CoA dehydrogenase FadE19"/>
    <property type="match status" value="1"/>
</dbReference>
<dbReference type="Pfam" id="PF00441">
    <property type="entry name" value="Acyl-CoA_dh_1"/>
    <property type="match status" value="1"/>
</dbReference>
<comment type="similarity">
    <text evidence="2 8">Belongs to the acyl-CoA dehydrogenase family.</text>
</comment>
<feature type="domain" description="Acyl-CoA oxidase/dehydrogenase middle" evidence="10">
    <location>
        <begin position="121"/>
        <end position="216"/>
    </location>
</feature>
<evidence type="ECO:0000256" key="1">
    <source>
        <dbReference type="ARBA" id="ARBA00001974"/>
    </source>
</evidence>
<dbReference type="InterPro" id="IPR009100">
    <property type="entry name" value="AcylCoA_DH/oxidase_NM_dom_sf"/>
</dbReference>
<evidence type="ECO:0000313" key="13">
    <source>
        <dbReference type="Proteomes" id="UP000279911"/>
    </source>
</evidence>
<evidence type="ECO:0000256" key="5">
    <source>
        <dbReference type="ARBA" id="ARBA00023002"/>
    </source>
</evidence>
<dbReference type="GO" id="GO:0003995">
    <property type="term" value="F:acyl-CoA dehydrogenase activity"/>
    <property type="evidence" value="ECO:0007669"/>
    <property type="project" value="InterPro"/>
</dbReference>
<dbReference type="FunFam" id="2.40.110.10:FF:000001">
    <property type="entry name" value="Acyl-CoA dehydrogenase, mitochondrial"/>
    <property type="match status" value="1"/>
</dbReference>
<dbReference type="Pfam" id="PF02771">
    <property type="entry name" value="Acyl-CoA_dh_N"/>
    <property type="match status" value="1"/>
</dbReference>